<evidence type="ECO:0000256" key="3">
    <source>
        <dbReference type="ARBA" id="ARBA00022723"/>
    </source>
</evidence>
<dbReference type="Gene3D" id="1.10.150.900">
    <property type="match status" value="1"/>
</dbReference>
<evidence type="ECO:0000313" key="8">
    <source>
        <dbReference type="EMBL" id="WNM64127.1"/>
    </source>
</evidence>
<dbReference type="InterPro" id="IPR050072">
    <property type="entry name" value="Peptidase_M20A"/>
</dbReference>
<dbReference type="Pfam" id="PF07687">
    <property type="entry name" value="M20_dimer"/>
    <property type="match status" value="1"/>
</dbReference>
<dbReference type="GO" id="GO:0016787">
    <property type="term" value="F:hydrolase activity"/>
    <property type="evidence" value="ECO:0007669"/>
    <property type="project" value="UniProtKB-KW"/>
</dbReference>
<dbReference type="PIRSF" id="PIRSF036696">
    <property type="entry name" value="ACY-1"/>
    <property type="match status" value="1"/>
</dbReference>
<reference evidence="8 9" key="1">
    <citation type="submission" date="2023-01" db="EMBL/GenBank/DDBJ databases">
        <title>Cultivation and genomic characterization of new, ubiquitous marine nitrite-oxidizing bacteria from the Nitrospirales.</title>
        <authorList>
            <person name="Mueller A.J."/>
            <person name="Daebeler A."/>
            <person name="Herbold C.W."/>
            <person name="Kirkegaard R.H."/>
            <person name="Daims H."/>
        </authorList>
    </citation>
    <scope>NUCLEOTIDE SEQUENCE [LARGE SCALE GENOMIC DNA]</scope>
    <source>
        <strain evidence="8 9">DK</strain>
    </source>
</reference>
<keyword evidence="5" id="KW-0862">Zinc</keyword>
<dbReference type="Proteomes" id="UP001302494">
    <property type="component" value="Chromosome"/>
</dbReference>
<dbReference type="SUPFAM" id="SSF53187">
    <property type="entry name" value="Zn-dependent exopeptidases"/>
    <property type="match status" value="1"/>
</dbReference>
<dbReference type="InterPro" id="IPR011650">
    <property type="entry name" value="Peptidase_M20_dimer"/>
</dbReference>
<organism evidence="8 9">
    <name type="scientific">Candidatus Nitrospira neomarina</name>
    <dbReference type="NCBI Taxonomy" id="3020899"/>
    <lineage>
        <taxon>Bacteria</taxon>
        <taxon>Pseudomonadati</taxon>
        <taxon>Nitrospirota</taxon>
        <taxon>Nitrospiria</taxon>
        <taxon>Nitrospirales</taxon>
        <taxon>Nitrospiraceae</taxon>
        <taxon>Nitrospira</taxon>
    </lineage>
</organism>
<dbReference type="Gene3D" id="3.30.70.360">
    <property type="match status" value="1"/>
</dbReference>
<keyword evidence="3" id="KW-0479">Metal-binding</keyword>
<feature type="signal peptide" evidence="6">
    <location>
        <begin position="1"/>
        <end position="21"/>
    </location>
</feature>
<evidence type="ECO:0000256" key="6">
    <source>
        <dbReference type="SAM" id="SignalP"/>
    </source>
</evidence>
<dbReference type="KEGG" id="nneo:PQG83_10335"/>
<evidence type="ECO:0000256" key="5">
    <source>
        <dbReference type="ARBA" id="ARBA00022833"/>
    </source>
</evidence>
<evidence type="ECO:0000259" key="7">
    <source>
        <dbReference type="Pfam" id="PF07687"/>
    </source>
</evidence>
<name>A0AA96GNH1_9BACT</name>
<comment type="cofactor">
    <cofactor evidence="1">
        <name>Zn(2+)</name>
        <dbReference type="ChEBI" id="CHEBI:29105"/>
    </cofactor>
</comment>
<keyword evidence="4" id="KW-0378">Hydrolase</keyword>
<dbReference type="PANTHER" id="PTHR43808">
    <property type="entry name" value="ACETYLORNITHINE DEACETYLASE"/>
    <property type="match status" value="1"/>
</dbReference>
<comment type="similarity">
    <text evidence="2">Belongs to the peptidase M20A family.</text>
</comment>
<evidence type="ECO:0000256" key="1">
    <source>
        <dbReference type="ARBA" id="ARBA00001947"/>
    </source>
</evidence>
<proteinExistence type="inferred from homology"/>
<dbReference type="InterPro" id="IPR001261">
    <property type="entry name" value="ArgE/DapE_CS"/>
</dbReference>
<dbReference type="InterPro" id="IPR002933">
    <property type="entry name" value="Peptidase_M20"/>
</dbReference>
<dbReference type="SUPFAM" id="SSF55031">
    <property type="entry name" value="Bacterial exopeptidase dimerisation domain"/>
    <property type="match status" value="1"/>
</dbReference>
<dbReference type="InterPro" id="IPR036264">
    <property type="entry name" value="Bact_exopeptidase_dim_dom"/>
</dbReference>
<dbReference type="PROSITE" id="PS00759">
    <property type="entry name" value="ARGE_DAPE_CPG2_2"/>
    <property type="match status" value="1"/>
</dbReference>
<dbReference type="RefSeq" id="WP_312749085.1">
    <property type="nucleotide sequence ID" value="NZ_CP116968.1"/>
</dbReference>
<sequence length="445" mass="48910">MIPLCLRTLFLLILLVPPTMAKGQEVDWMATVGEAKETLQRYLQFDTTNPPGNVTEAAGFLQAILEKEGLTVTRYEAAPDKINLLARLKGTGKAKPILLLHHMDVVPADASRWDGVDPFGGEMKDGHIWGRGAIDMKGTGVLQLYAFLTLARQKIPLDRDIIFMAVNDEEIGGTMGTRYMLDHHYEALDPEYVLDEGGFGSREIFVDGKLVFGISVAEKRALWLRVTARGTAGHGSQPHDQNPNDKLLQALTRLFSKPFPTIPNPVLDALETRLGPLTPNQFTNAIRQTTVSLTSLRSGVGDPPKANVIPSLATATLDTRLLPGMDAEAFLSELKSRLGDEIDVEVIHPASESVVTPHDTEMFRALSNAITRHHPDATVVPMIIPYGTDSRMFRLRGAKCYGILPLVLSTELATSIHGDTERIPVDQFETGIRIYYESLVEAAAR</sequence>
<evidence type="ECO:0000256" key="2">
    <source>
        <dbReference type="ARBA" id="ARBA00006247"/>
    </source>
</evidence>
<feature type="domain" description="Peptidase M20 dimerisation" evidence="7">
    <location>
        <begin position="217"/>
        <end position="341"/>
    </location>
</feature>
<feature type="chain" id="PRO_5041634315" evidence="6">
    <location>
        <begin position="22"/>
        <end position="445"/>
    </location>
</feature>
<accession>A0AA96GNH1</accession>
<keyword evidence="6" id="KW-0732">Signal</keyword>
<dbReference type="EMBL" id="CP116968">
    <property type="protein sequence ID" value="WNM64127.1"/>
    <property type="molecule type" value="Genomic_DNA"/>
</dbReference>
<dbReference type="GO" id="GO:0046872">
    <property type="term" value="F:metal ion binding"/>
    <property type="evidence" value="ECO:0007669"/>
    <property type="project" value="UniProtKB-KW"/>
</dbReference>
<dbReference type="Pfam" id="PF01546">
    <property type="entry name" value="Peptidase_M20"/>
    <property type="match status" value="1"/>
</dbReference>
<dbReference type="PANTHER" id="PTHR43808:SF8">
    <property type="entry name" value="PEPTIDASE M20 DIMERISATION DOMAIN-CONTAINING PROTEIN"/>
    <property type="match status" value="1"/>
</dbReference>
<evidence type="ECO:0000256" key="4">
    <source>
        <dbReference type="ARBA" id="ARBA00022801"/>
    </source>
</evidence>
<protein>
    <submittedName>
        <fullName evidence="8">M20/M25/M40 family metallo-hydrolase</fullName>
    </submittedName>
</protein>
<dbReference type="Gene3D" id="3.40.630.10">
    <property type="entry name" value="Zn peptidases"/>
    <property type="match status" value="1"/>
</dbReference>
<gene>
    <name evidence="8" type="ORF">PQG83_10335</name>
</gene>
<evidence type="ECO:0000313" key="9">
    <source>
        <dbReference type="Proteomes" id="UP001302494"/>
    </source>
</evidence>
<dbReference type="AlphaFoldDB" id="A0AA96GNH1"/>
<keyword evidence="9" id="KW-1185">Reference proteome</keyword>